<dbReference type="EMBL" id="JAHYBZ010000004">
    <property type="protein sequence ID" value="MBW6398946.1"/>
    <property type="molecule type" value="Genomic_DNA"/>
</dbReference>
<evidence type="ECO:0000313" key="1">
    <source>
        <dbReference type="EMBL" id="MBW6398946.1"/>
    </source>
</evidence>
<proteinExistence type="predicted"/>
<name>A0ABS7A9J6_9PROT</name>
<keyword evidence="2" id="KW-1185">Reference proteome</keyword>
<gene>
    <name evidence="1" type="ORF">KPL78_13865</name>
</gene>
<evidence type="ECO:0000313" key="2">
    <source>
        <dbReference type="Proteomes" id="UP001196565"/>
    </source>
</evidence>
<organism evidence="1 2">
    <name type="scientific">Roseomonas alba</name>
    <dbReference type="NCBI Taxonomy" id="2846776"/>
    <lineage>
        <taxon>Bacteria</taxon>
        <taxon>Pseudomonadati</taxon>
        <taxon>Pseudomonadota</taxon>
        <taxon>Alphaproteobacteria</taxon>
        <taxon>Acetobacterales</taxon>
        <taxon>Roseomonadaceae</taxon>
        <taxon>Roseomonas</taxon>
    </lineage>
</organism>
<accession>A0ABS7A9J6</accession>
<comment type="caution">
    <text evidence="1">The sequence shown here is derived from an EMBL/GenBank/DDBJ whole genome shotgun (WGS) entry which is preliminary data.</text>
</comment>
<sequence>MAKDEKPKAIYGELAITLAAPILTAEASVRRGLSVQCLLAAKKAALIVHRVEVDNASAVEFGPWADDMLNAVPTAVVMSAAALEAAVNEAVKDLLDNPVKHGLTAAQVAELRSEFDSRFGNPRSRAEKVAEIIGRPAATSLQEWRDLKLLIWMRNRLIHFKPRWDHEAIPDEAVFTELLTRIGPPNRFFAAPKPEMPHGAFTYGCSRWAVQTVTAFIRVYAPHLGVIDRFAGNDFSLP</sequence>
<dbReference type="Proteomes" id="UP001196565">
    <property type="component" value="Unassembled WGS sequence"/>
</dbReference>
<protein>
    <submittedName>
        <fullName evidence="1">Uncharacterized protein</fullName>
    </submittedName>
</protein>
<dbReference type="RefSeq" id="WP_219763538.1">
    <property type="nucleotide sequence ID" value="NZ_JAHYBZ010000004.1"/>
</dbReference>
<reference evidence="1 2" key="1">
    <citation type="submission" date="2021-07" db="EMBL/GenBank/DDBJ databases">
        <authorList>
            <person name="So Y."/>
        </authorList>
    </citation>
    <scope>NUCLEOTIDE SEQUENCE [LARGE SCALE GENOMIC DNA]</scope>
    <source>
        <strain evidence="1 2">HJA6</strain>
    </source>
</reference>